<dbReference type="AlphaFoldDB" id="A0A133VCU1"/>
<protein>
    <submittedName>
        <fullName evidence="1">Uncharacterized protein</fullName>
    </submittedName>
</protein>
<evidence type="ECO:0000313" key="1">
    <source>
        <dbReference type="EMBL" id="KXB04273.1"/>
    </source>
</evidence>
<name>A0A133VCU1_9EURY</name>
<dbReference type="Proteomes" id="UP000070549">
    <property type="component" value="Unassembled WGS sequence"/>
</dbReference>
<keyword evidence="2" id="KW-1185">Reference proteome</keyword>
<reference evidence="1 2" key="1">
    <citation type="journal article" date="2016" name="Sci. Rep.">
        <title>Metabolic traits of an uncultured archaeal lineage -MSBL1- from brine pools of the Red Sea.</title>
        <authorList>
            <person name="Mwirichia R."/>
            <person name="Alam I."/>
            <person name="Rashid M."/>
            <person name="Vinu M."/>
            <person name="Ba-Alawi W."/>
            <person name="Anthony Kamau A."/>
            <person name="Kamanda Ngugi D."/>
            <person name="Goker M."/>
            <person name="Klenk H.P."/>
            <person name="Bajic V."/>
            <person name="Stingl U."/>
        </authorList>
    </citation>
    <scope>NUCLEOTIDE SEQUENCE [LARGE SCALE GENOMIC DNA]</scope>
    <source>
        <strain evidence="1">SCGC-AAA382A03</strain>
    </source>
</reference>
<proteinExistence type="predicted"/>
<dbReference type="EMBL" id="LHYC01000079">
    <property type="protein sequence ID" value="KXB04273.1"/>
    <property type="molecule type" value="Genomic_DNA"/>
</dbReference>
<comment type="caution">
    <text evidence="1">The sequence shown here is derived from an EMBL/GenBank/DDBJ whole genome shotgun (WGS) entry which is preliminary data.</text>
</comment>
<accession>A0A133VCU1</accession>
<organism evidence="1 2">
    <name type="scientific">candidate division MSBL1 archaeon SCGC-AAA382A03</name>
    <dbReference type="NCBI Taxonomy" id="1698278"/>
    <lineage>
        <taxon>Archaea</taxon>
        <taxon>Methanobacteriati</taxon>
        <taxon>Methanobacteriota</taxon>
        <taxon>candidate division MSBL1</taxon>
    </lineage>
</organism>
<sequence>MSIVVKNMLRKFNLYDLTTHEDREEIDREIEKKTGKNCDAGAKELSEEEFKKIVRKILNREEEREAAYA</sequence>
<gene>
    <name evidence="1" type="ORF">AKJ49_02285</name>
</gene>
<evidence type="ECO:0000313" key="2">
    <source>
        <dbReference type="Proteomes" id="UP000070549"/>
    </source>
</evidence>